<reference evidence="3" key="1">
    <citation type="journal article" date="2019" name="Int. J. Syst. Evol. Microbiol.">
        <title>The Global Catalogue of Microorganisms (GCM) 10K type strain sequencing project: providing services to taxonomists for standard genome sequencing and annotation.</title>
        <authorList>
            <consortium name="The Broad Institute Genomics Platform"/>
            <consortium name="The Broad Institute Genome Sequencing Center for Infectious Disease"/>
            <person name="Wu L."/>
            <person name="Ma J."/>
        </authorList>
    </citation>
    <scope>NUCLEOTIDE SEQUENCE [LARGE SCALE GENOMIC DNA]</scope>
    <source>
        <strain evidence="3">NBRC 106348</strain>
    </source>
</reference>
<name>A0ABQ6I1Z5_9MICO</name>
<evidence type="ECO:0000313" key="3">
    <source>
        <dbReference type="Proteomes" id="UP001157091"/>
    </source>
</evidence>
<proteinExistence type="predicted"/>
<feature type="region of interest" description="Disordered" evidence="1">
    <location>
        <begin position="699"/>
        <end position="792"/>
    </location>
</feature>
<feature type="compositionally biased region" description="Low complexity" evidence="1">
    <location>
        <begin position="724"/>
        <end position="741"/>
    </location>
</feature>
<evidence type="ECO:0000313" key="2">
    <source>
        <dbReference type="EMBL" id="GMA24793.1"/>
    </source>
</evidence>
<dbReference type="EMBL" id="BSUK01000001">
    <property type="protein sequence ID" value="GMA24793.1"/>
    <property type="molecule type" value="Genomic_DNA"/>
</dbReference>
<organism evidence="2 3">
    <name type="scientific">Luteimicrobium album</name>
    <dbReference type="NCBI Taxonomy" id="1054550"/>
    <lineage>
        <taxon>Bacteria</taxon>
        <taxon>Bacillati</taxon>
        <taxon>Actinomycetota</taxon>
        <taxon>Actinomycetes</taxon>
        <taxon>Micrococcales</taxon>
        <taxon>Luteimicrobium</taxon>
    </lineage>
</organism>
<feature type="compositionally biased region" description="Low complexity" evidence="1">
    <location>
        <begin position="700"/>
        <end position="711"/>
    </location>
</feature>
<comment type="caution">
    <text evidence="2">The sequence shown here is derived from an EMBL/GenBank/DDBJ whole genome shotgun (WGS) entry which is preliminary data.</text>
</comment>
<sequence>MGENDVPTVGVAVFGADHTVTTSTASSVAATDWPYADLQYARTDGRVVNTASSNEGAWQFSATSYDQTGNVIKSLDSRGIAGILSAGGAAALDQADLDSFATVTHYNPTNISSTAAADGPGGAGTVPSGTVIVPANTRVTDVWAPATDAGGDPVRTHTHTDYDAGAPNHGVSPATGLAYGLATTVTTTQVAGTDTTPASGETVIGKSVTGYNPIDSAPATGNTSGWTLGSPTTSTTVTNFTANTGIKTQTLFDSEGRTIKTIGAKSNGLDAGTQLTSYYTVAGSTGCPAHPEWAGQVCRTTTAETTPSVPVDATTKYSLWGDPETQTETQGSAVRTTTTSYDAAGRTTLVHTTVSGLAGSNPVDDTYIHYQDGTGLVDYTATQNPTTHAETGRTSTLYDTWGRVTSYKDGNGVITTTTYVASAASSAGATSNGAGSVATESTTADASSTAYTYDASGNTTKQVTTVGARTYTYGATYDGVGDMLTQTLPAGVTQTNTYSRDGQQTGLEYDAIDSDGTTIPGLAWTITSDVQDRTTEVDTNAGSGDNTVGRTLGYAYDNAGRLTDVVDQRDNFCQDRAYSFDANGNRTGQINTTTLTDSCADPAAATVTKTWAYNPADRVQTEAAVHTVADVTDDDGNESTQTTDAFGATGYVYDALGRVTTLPAGDTPANQLIESLGGVWTGSTAGDVTLSYYDTDAAHTTSQDGTTTSYTLDPGAGGPRRSPPRTARTTSPRPGTTATTPTTPPTRPRPSGPVTRSSAFTGPRSAATSGSPIPPGSAPWISRTRTGTPSPP</sequence>
<feature type="compositionally biased region" description="Pro residues" evidence="1">
    <location>
        <begin position="742"/>
        <end position="751"/>
    </location>
</feature>
<dbReference type="RefSeq" id="WP_284293515.1">
    <property type="nucleotide sequence ID" value="NZ_BSUK01000001.1"/>
</dbReference>
<dbReference type="Gene3D" id="2.180.10.10">
    <property type="entry name" value="RHS repeat-associated core"/>
    <property type="match status" value="1"/>
</dbReference>
<evidence type="ECO:0008006" key="4">
    <source>
        <dbReference type="Google" id="ProtNLM"/>
    </source>
</evidence>
<protein>
    <recommendedName>
        <fullName evidence="4">YD repeat-containing protein</fullName>
    </recommendedName>
</protein>
<keyword evidence="3" id="KW-1185">Reference proteome</keyword>
<evidence type="ECO:0000256" key="1">
    <source>
        <dbReference type="SAM" id="MobiDB-lite"/>
    </source>
</evidence>
<feature type="compositionally biased region" description="Polar residues" evidence="1">
    <location>
        <begin position="783"/>
        <end position="792"/>
    </location>
</feature>
<dbReference type="Proteomes" id="UP001157091">
    <property type="component" value="Unassembled WGS sequence"/>
</dbReference>
<gene>
    <name evidence="2" type="ORF">GCM10025864_25520</name>
</gene>
<accession>A0ABQ6I1Z5</accession>